<protein>
    <submittedName>
        <fullName evidence="2">Nuclear transport factor 2 family protein</fullName>
    </submittedName>
</protein>
<reference evidence="3" key="1">
    <citation type="journal article" date="2019" name="Int. J. Syst. Evol. Microbiol.">
        <title>The Global Catalogue of Microorganisms (GCM) 10K type strain sequencing project: providing services to taxonomists for standard genome sequencing and annotation.</title>
        <authorList>
            <consortium name="The Broad Institute Genomics Platform"/>
            <consortium name="The Broad Institute Genome Sequencing Center for Infectious Disease"/>
            <person name="Wu L."/>
            <person name="Ma J."/>
        </authorList>
    </citation>
    <scope>NUCLEOTIDE SEQUENCE [LARGE SCALE GENOMIC DNA]</scope>
    <source>
        <strain evidence="3">JCM 15478</strain>
    </source>
</reference>
<evidence type="ECO:0000313" key="3">
    <source>
        <dbReference type="Proteomes" id="UP001500016"/>
    </source>
</evidence>
<dbReference type="Proteomes" id="UP001500016">
    <property type="component" value="Unassembled WGS sequence"/>
</dbReference>
<dbReference type="EMBL" id="BAAAPE010000007">
    <property type="protein sequence ID" value="GAA2072761.1"/>
    <property type="molecule type" value="Genomic_DNA"/>
</dbReference>
<feature type="domain" description="SnoaL-like" evidence="1">
    <location>
        <begin position="8"/>
        <end position="104"/>
    </location>
</feature>
<dbReference type="InterPro" id="IPR032710">
    <property type="entry name" value="NTF2-like_dom_sf"/>
</dbReference>
<keyword evidence="3" id="KW-1185">Reference proteome</keyword>
<dbReference type="Gene3D" id="3.10.450.50">
    <property type="match status" value="1"/>
</dbReference>
<evidence type="ECO:0000259" key="1">
    <source>
        <dbReference type="Pfam" id="PF12680"/>
    </source>
</evidence>
<comment type="caution">
    <text evidence="2">The sequence shown here is derived from an EMBL/GenBank/DDBJ whole genome shotgun (WGS) entry which is preliminary data.</text>
</comment>
<gene>
    <name evidence="2" type="ORF">GCM10009801_25580</name>
</gene>
<dbReference type="Pfam" id="PF12680">
    <property type="entry name" value="SnoaL_2"/>
    <property type="match status" value="1"/>
</dbReference>
<proteinExistence type="predicted"/>
<dbReference type="RefSeq" id="WP_344527297.1">
    <property type="nucleotide sequence ID" value="NZ_BAAAPE010000007.1"/>
</dbReference>
<accession>A0ABP5HE05</accession>
<dbReference type="SUPFAM" id="SSF54427">
    <property type="entry name" value="NTF2-like"/>
    <property type="match status" value="1"/>
</dbReference>
<name>A0ABP5HE05_9ACTN</name>
<dbReference type="InterPro" id="IPR037401">
    <property type="entry name" value="SnoaL-like"/>
</dbReference>
<sequence length="128" mass="14249">MEPTGVIEELWKRVEARDWAGVGELLAEDAVVEWPVTGERIVGRANYVAVNSEYPEGWSIRVLRVVAGAPGSDQVVSEVEVPHAELGVFRAASFWTVREGRVTAAREYWTDVGAEQPPAWRLPYTEVL</sequence>
<evidence type="ECO:0000313" key="2">
    <source>
        <dbReference type="EMBL" id="GAA2072761.1"/>
    </source>
</evidence>
<organism evidence="2 3">
    <name type="scientific">Streptomyces albiaxialis</name>
    <dbReference type="NCBI Taxonomy" id="329523"/>
    <lineage>
        <taxon>Bacteria</taxon>
        <taxon>Bacillati</taxon>
        <taxon>Actinomycetota</taxon>
        <taxon>Actinomycetes</taxon>
        <taxon>Kitasatosporales</taxon>
        <taxon>Streptomycetaceae</taxon>
        <taxon>Streptomyces</taxon>
    </lineage>
</organism>